<organism evidence="2">
    <name type="scientific">hydrothermal vent metagenome</name>
    <dbReference type="NCBI Taxonomy" id="652676"/>
    <lineage>
        <taxon>unclassified sequences</taxon>
        <taxon>metagenomes</taxon>
        <taxon>ecological metagenomes</taxon>
    </lineage>
</organism>
<keyword evidence="1" id="KW-0175">Coiled coil</keyword>
<accession>A0A1W1C484</accession>
<dbReference type="AlphaFoldDB" id="A0A1W1C484"/>
<proteinExistence type="predicted"/>
<evidence type="ECO:0000313" key="2">
    <source>
        <dbReference type="EMBL" id="SFV60565.1"/>
    </source>
</evidence>
<dbReference type="EMBL" id="FPHH01000059">
    <property type="protein sequence ID" value="SFV60565.1"/>
    <property type="molecule type" value="Genomic_DNA"/>
</dbReference>
<name>A0A1W1C484_9ZZZZ</name>
<feature type="coiled-coil region" evidence="1">
    <location>
        <begin position="304"/>
        <end position="415"/>
    </location>
</feature>
<sequence length="574" mass="68016">MAKSMKNKNSSPPDDERNYQKNAQLIAYEIENRVEIQKILDILEDKGLISDVLFDRLDTNTDQEHYHFYYNAEINHNTISKMVNDYIKYAIVDENRLEKERVKMENNKTLRLYGVLENRIVGFGEKNDKIKKLIANTDYDMIFFLGQDVDGIPVAKPFNTKTGIKPKPKDLLDEELMKDSRYHTLQGRYDFTYTFNRNVDTIRNIVAKTKESVLEAIGDKYDTSLINLKVSVFENELRVAFNNLLRDKQNPEKLYMISSKNMNFRMGGIQEKILKKLADRLNLKINTQKVAIWKDRESRRVNLEFKLRQENKQLNTQLKQVDKEIPKLTRKEQREESSRSIEDKTLFDSKLSAIKKRIEENREKLEKLEDVKDLIDVQKDIESIQEEIQKDEVLEKEVQQKKNLYLNRLKKTEENGQLYPINTTEILTNRSDLDFMQEVKSLTTLEEVNTLFSDIRSKISKLEEVKDFADVSSDIQEWREKLSIVSIVKVEKEKERRDENKLRELKESFEKGLQERDAVIETIREEIIKRDKTIQDLMTQSLELEKKFEERFRTFASKEEELLQIVRELHAKLS</sequence>
<gene>
    <name evidence="2" type="ORF">MNB_SM-5-428</name>
</gene>
<reference evidence="2" key="1">
    <citation type="submission" date="2016-10" db="EMBL/GenBank/DDBJ databases">
        <authorList>
            <person name="de Groot N.N."/>
        </authorList>
    </citation>
    <scope>NUCLEOTIDE SEQUENCE</scope>
</reference>
<protein>
    <submittedName>
        <fullName evidence="2">DNA double-strand break repair Rad50 ATPase</fullName>
    </submittedName>
</protein>
<evidence type="ECO:0000256" key="1">
    <source>
        <dbReference type="SAM" id="Coils"/>
    </source>
</evidence>